<comment type="caution">
    <text evidence="5">The sequence shown here is derived from an EMBL/GenBank/DDBJ whole genome shotgun (WGS) entry which is preliminary data.</text>
</comment>
<keyword evidence="3" id="KW-0067">ATP-binding</keyword>
<dbReference type="InterPro" id="IPR017871">
    <property type="entry name" value="ABC_transporter-like_CS"/>
</dbReference>
<evidence type="ECO:0000313" key="6">
    <source>
        <dbReference type="Proteomes" id="UP000178880"/>
    </source>
</evidence>
<sequence length="238" mass="26656">MIEVQNLTKSYGGRVVVDDLSLTVTTGSVFGFLGQNGSGKTTTIKMMVGISVPDGGSVRIGGKDSSDLSMREHIGFMPEAPYFYDRLTGLEFLEFCGKLFRKHRSEHAYSEILKQVGIYDARNRPINTYSKGMKQRLGFAQALVNDPNYIFLDEPLDGLDPLGRREIKNMIVDLKKRGKTIFFNSHILYDTEEICDEIGVIHEGRLLYVGGVKEFCKGQPLEKRFVATVEAKLITNNS</sequence>
<dbReference type="Proteomes" id="UP000178880">
    <property type="component" value="Unassembled WGS sequence"/>
</dbReference>
<dbReference type="InterPro" id="IPR003593">
    <property type="entry name" value="AAA+_ATPase"/>
</dbReference>
<protein>
    <recommendedName>
        <fullName evidence="4">ABC transporter domain-containing protein</fullName>
    </recommendedName>
</protein>
<gene>
    <name evidence="5" type="ORF">A2945_02520</name>
</gene>
<evidence type="ECO:0000313" key="5">
    <source>
        <dbReference type="EMBL" id="OGY99844.1"/>
    </source>
</evidence>
<name>A0A1G2CEP2_9BACT</name>
<dbReference type="PANTHER" id="PTHR42939">
    <property type="entry name" value="ABC TRANSPORTER ATP-BINDING PROTEIN ALBC-RELATED"/>
    <property type="match status" value="1"/>
</dbReference>
<dbReference type="SMART" id="SM00382">
    <property type="entry name" value="AAA"/>
    <property type="match status" value="1"/>
</dbReference>
<keyword evidence="2" id="KW-0547">Nucleotide-binding</keyword>
<dbReference type="GO" id="GO:0005524">
    <property type="term" value="F:ATP binding"/>
    <property type="evidence" value="ECO:0007669"/>
    <property type="project" value="UniProtKB-KW"/>
</dbReference>
<dbReference type="AlphaFoldDB" id="A0A1G2CEP2"/>
<accession>A0A1G2CEP2</accession>
<dbReference type="STRING" id="1798650.A2945_02520"/>
<dbReference type="PROSITE" id="PS00211">
    <property type="entry name" value="ABC_TRANSPORTER_1"/>
    <property type="match status" value="1"/>
</dbReference>
<evidence type="ECO:0000256" key="2">
    <source>
        <dbReference type="ARBA" id="ARBA00022741"/>
    </source>
</evidence>
<dbReference type="PANTHER" id="PTHR42939:SF1">
    <property type="entry name" value="ABC TRANSPORTER ATP-BINDING PROTEIN ALBC-RELATED"/>
    <property type="match status" value="1"/>
</dbReference>
<dbReference type="InterPro" id="IPR027417">
    <property type="entry name" value="P-loop_NTPase"/>
</dbReference>
<dbReference type="InterPro" id="IPR051782">
    <property type="entry name" value="ABC_Transporter_VariousFunc"/>
</dbReference>
<evidence type="ECO:0000256" key="3">
    <source>
        <dbReference type="ARBA" id="ARBA00022840"/>
    </source>
</evidence>
<keyword evidence="1" id="KW-0813">Transport</keyword>
<dbReference type="Gene3D" id="3.40.50.300">
    <property type="entry name" value="P-loop containing nucleotide triphosphate hydrolases"/>
    <property type="match status" value="1"/>
</dbReference>
<dbReference type="InterPro" id="IPR003439">
    <property type="entry name" value="ABC_transporter-like_ATP-bd"/>
</dbReference>
<dbReference type="Pfam" id="PF00005">
    <property type="entry name" value="ABC_tran"/>
    <property type="match status" value="1"/>
</dbReference>
<evidence type="ECO:0000256" key="1">
    <source>
        <dbReference type="ARBA" id="ARBA00022448"/>
    </source>
</evidence>
<feature type="domain" description="ABC transporter" evidence="4">
    <location>
        <begin position="2"/>
        <end position="228"/>
    </location>
</feature>
<dbReference type="GO" id="GO:0016887">
    <property type="term" value="F:ATP hydrolysis activity"/>
    <property type="evidence" value="ECO:0007669"/>
    <property type="project" value="InterPro"/>
</dbReference>
<evidence type="ECO:0000259" key="4">
    <source>
        <dbReference type="PROSITE" id="PS50893"/>
    </source>
</evidence>
<organism evidence="5 6">
    <name type="scientific">Candidatus Liptonbacteria bacterium RIFCSPLOWO2_01_FULL_52_25</name>
    <dbReference type="NCBI Taxonomy" id="1798650"/>
    <lineage>
        <taxon>Bacteria</taxon>
        <taxon>Candidatus Liptoniibacteriota</taxon>
    </lineage>
</organism>
<dbReference type="CDD" id="cd03230">
    <property type="entry name" value="ABC_DR_subfamily_A"/>
    <property type="match status" value="1"/>
</dbReference>
<proteinExistence type="predicted"/>
<reference evidence="5 6" key="1">
    <citation type="journal article" date="2016" name="Nat. Commun.">
        <title>Thousands of microbial genomes shed light on interconnected biogeochemical processes in an aquifer system.</title>
        <authorList>
            <person name="Anantharaman K."/>
            <person name="Brown C.T."/>
            <person name="Hug L.A."/>
            <person name="Sharon I."/>
            <person name="Castelle C.J."/>
            <person name="Probst A.J."/>
            <person name="Thomas B.C."/>
            <person name="Singh A."/>
            <person name="Wilkins M.J."/>
            <person name="Karaoz U."/>
            <person name="Brodie E.L."/>
            <person name="Williams K.H."/>
            <person name="Hubbard S.S."/>
            <person name="Banfield J.F."/>
        </authorList>
    </citation>
    <scope>NUCLEOTIDE SEQUENCE [LARGE SCALE GENOMIC DNA]</scope>
</reference>
<dbReference type="PROSITE" id="PS50893">
    <property type="entry name" value="ABC_TRANSPORTER_2"/>
    <property type="match status" value="1"/>
</dbReference>
<dbReference type="EMBL" id="MHLA01000013">
    <property type="protein sequence ID" value="OGY99844.1"/>
    <property type="molecule type" value="Genomic_DNA"/>
</dbReference>
<dbReference type="SUPFAM" id="SSF52540">
    <property type="entry name" value="P-loop containing nucleoside triphosphate hydrolases"/>
    <property type="match status" value="1"/>
</dbReference>